<evidence type="ECO:0000256" key="6">
    <source>
        <dbReference type="ARBA" id="ARBA00022679"/>
    </source>
</evidence>
<dbReference type="SUPFAM" id="SSF53335">
    <property type="entry name" value="S-adenosyl-L-methionine-dependent methyltransferases"/>
    <property type="match status" value="1"/>
</dbReference>
<keyword evidence="6" id="KW-0808">Transferase</keyword>
<feature type="active site" evidence="8">
    <location>
        <position position="170"/>
    </location>
</feature>
<dbReference type="InterPro" id="IPR035909">
    <property type="entry name" value="CheB_C"/>
</dbReference>
<dbReference type="eggNOG" id="COG1352">
    <property type="taxonomic scope" value="Bacteria"/>
</dbReference>
<feature type="domain" description="PAC" evidence="15">
    <location>
        <begin position="943"/>
        <end position="994"/>
    </location>
</feature>
<dbReference type="Pfam" id="PF02518">
    <property type="entry name" value="HATPase_c"/>
    <property type="match status" value="1"/>
</dbReference>
<evidence type="ECO:0000256" key="8">
    <source>
        <dbReference type="PROSITE-ProRule" id="PRU00050"/>
    </source>
</evidence>
<dbReference type="PROSITE" id="PS50113">
    <property type="entry name" value="PAC"/>
    <property type="match status" value="1"/>
</dbReference>
<evidence type="ECO:0000256" key="3">
    <source>
        <dbReference type="ARBA" id="ARBA00012438"/>
    </source>
</evidence>
<evidence type="ECO:0000259" key="16">
    <source>
        <dbReference type="PROSITE" id="PS50122"/>
    </source>
</evidence>
<feature type="domain" description="Histidine kinase" evidence="12">
    <location>
        <begin position="1005"/>
        <end position="1223"/>
    </location>
</feature>
<keyword evidence="4 8" id="KW-0145">Chemotaxis</keyword>
<comment type="subcellular location">
    <subcellularLocation>
        <location evidence="2">Cell inner membrane</location>
        <topology evidence="2">Multi-pass membrane protein</topology>
    </subcellularLocation>
</comment>
<dbReference type="PANTHER" id="PTHR24422:SF27">
    <property type="entry name" value="PROTEIN-GLUTAMATE O-METHYLTRANSFERASE"/>
    <property type="match status" value="1"/>
</dbReference>
<dbReference type="InterPro" id="IPR050903">
    <property type="entry name" value="Bact_Chemotaxis_MeTrfase"/>
</dbReference>
<feature type="active site" evidence="8">
    <location>
        <position position="51"/>
    </location>
</feature>
<name>A0A1W6SN96_9PROT</name>
<dbReference type="Pfam" id="PF08447">
    <property type="entry name" value="PAS_3"/>
    <property type="match status" value="1"/>
</dbReference>
<dbReference type="PROSITE" id="PS50110">
    <property type="entry name" value="RESPONSE_REGULATORY"/>
    <property type="match status" value="1"/>
</dbReference>
<dbReference type="EC" id="2.7.13.3" evidence="3"/>
<dbReference type="eggNOG" id="COG2205">
    <property type="taxonomic scope" value="Bacteria"/>
</dbReference>
<dbReference type="EMBL" id="CP021106">
    <property type="protein sequence ID" value="ARO87273.1"/>
    <property type="molecule type" value="Genomic_DNA"/>
</dbReference>
<feature type="domain" description="PAS" evidence="14">
    <location>
        <begin position="870"/>
        <end position="914"/>
    </location>
</feature>
<dbReference type="Pfam" id="PF00512">
    <property type="entry name" value="HisKA"/>
    <property type="match status" value="1"/>
</dbReference>
<dbReference type="Gene3D" id="1.10.287.130">
    <property type="match status" value="1"/>
</dbReference>
<feature type="compositionally biased region" description="Polar residues" evidence="11">
    <location>
        <begin position="14"/>
        <end position="23"/>
    </location>
</feature>
<gene>
    <name evidence="18" type="ORF">EBAPG3_005540</name>
</gene>
<dbReference type="CDD" id="cd00130">
    <property type="entry name" value="PAS"/>
    <property type="match status" value="1"/>
</dbReference>
<evidence type="ECO:0000256" key="1">
    <source>
        <dbReference type="ARBA" id="ARBA00000085"/>
    </source>
</evidence>
<dbReference type="CDD" id="cd00082">
    <property type="entry name" value="HisKA"/>
    <property type="match status" value="1"/>
</dbReference>
<keyword evidence="10" id="KW-0175">Coiled coil</keyword>
<dbReference type="OrthoDB" id="9816309at2"/>
<dbReference type="SMART" id="SM00091">
    <property type="entry name" value="PAS"/>
    <property type="match status" value="2"/>
</dbReference>
<dbReference type="SMART" id="SM00448">
    <property type="entry name" value="REC"/>
    <property type="match status" value="1"/>
</dbReference>
<dbReference type="InterPro" id="IPR013655">
    <property type="entry name" value="PAS_fold_3"/>
</dbReference>
<feature type="domain" description="CheR-type methyltransferase" evidence="17">
    <location>
        <begin position="246"/>
        <end position="487"/>
    </location>
</feature>
<feature type="coiled-coil region" evidence="10">
    <location>
        <begin position="690"/>
        <end position="745"/>
    </location>
</feature>
<accession>A0A1W6SN96</accession>
<dbReference type="GO" id="GO:0006935">
    <property type="term" value="P:chemotaxis"/>
    <property type="evidence" value="ECO:0007669"/>
    <property type="project" value="UniProtKB-UniRule"/>
</dbReference>
<evidence type="ECO:0000256" key="9">
    <source>
        <dbReference type="PROSITE-ProRule" id="PRU00169"/>
    </source>
</evidence>
<evidence type="ECO:0000256" key="2">
    <source>
        <dbReference type="ARBA" id="ARBA00004429"/>
    </source>
</evidence>
<dbReference type="eggNOG" id="COG2201">
    <property type="taxonomic scope" value="Bacteria"/>
</dbReference>
<dbReference type="PROSITE" id="PS50122">
    <property type="entry name" value="CHEB"/>
    <property type="match status" value="1"/>
</dbReference>
<dbReference type="RefSeq" id="WP_040851048.1">
    <property type="nucleotide sequence ID" value="NZ_CP021106.3"/>
</dbReference>
<sequence length="1362" mass="151417">MTRADKKKSGADSVASNNSSFTERNLPDAQFVDRATGQKSPLFPIVGIGASAGGVEALQRLFKVLPSAHGITYIVVVHLAPDYPSHLPDILANNTSQRVVQVRGDMPVERNTVYVIPPNHYLILDGGYLRLQQVPQPRPSPQAIDRLFISLAEELQEGAIGIILTGADHDGTVGLKAIKAAGGMVMAQLPATAQHPDMPESAVETGLVDYVLPIEEMGGALKQYIDPPTLWQPEPSTPSAEDLQILRDIIAFLSTCGGGDFRGYKEGMLMRRTKRRMALQGLVNLASYAAYLREHPPEVKALGKDFLIKVTEFFREPPAWQALEQQVLPRIIQGLAPGEPLRVWIAGCSTGEEAYSMGIALFELMSKGGVNLKLNIIGSDLDQTSLDIARAGSYPASISTVLKPELLTRYFIKNNDGQFVIRKALRESVLFSQHNLLADPPFSHMDLVSCRNLLIYMKPDVQDKLLRMFHFALNPEGYLFLGKSETIGEHHELFMPIDKQHRIYRALPTKRKMLVKLPLVPDTSATQLGSHLIAGQVPRPTHAELVRELLLRQRSATAVLIDRDSQVLYFYGPTREFLWQPEGSATRDLMAMVSDEMRIVLRAVIHSVRNEGKTGEIILPAPQGENRQLRIRAVKAGEESGGLVLITFEHESLGIEPNQAAADAESWAKRQLEDDLRMTRLDLEASIQALEASNVDLRIANEEAMSMNEELQSANEELETSKEELQSVNEELNTVNGDLERTVNNLRTVNDDLTNLLASSDLPTLFLDREFRIKRFTPASRRLFSLIPSDIGRPISDFTSRLEPQDLITVAGNVQRSGSIAEDEVHTAEGNFYLRRVLPYRVEEDRVEGVVVTFVPIDALKHAEQEIRESEKRFRMLADTAPVFIWISGLGSKLEFVNRRFADETGKSSEDLLGAGWHDLVPAGDLTGYLAECAGAEANRRGYDYELRLRKVDGRYNWMRFVGEPRFEGKQVTGFVGSSVDIQYHKDAEEELRSADRRKDEFLAILGHELRNPLSPIRNAAQALGFIDSDDKRLSWARETITRQVDHMTRLVDDLLDIARLTRGTLTLRKETVDMAVIVHHVVESTKALVDARKHHLTIAIRDEPLFVSGDPVRLTQIVENLLTNAIKFTEEGGKISLDVHREGQELVMSVRDNGIGIPQRMLSKIFELFMQEQRAIRKSSSGLGIGLSLVFQLVSLHGGSIKALSKGPNQGSEFVLRLPVVDIVPAPAPVASTAPAAGTERVLIVDDNMDNADTMAMLMATYGYEVRAVYDFESALREATSFLPHVALLDLSKPEPDGLELAKRFQQMTETQKTALIAFSGYGQPDDLERTRNAGFVHHLVKPVDPVAIHKLIKSVTLNAR</sequence>
<evidence type="ECO:0000259" key="12">
    <source>
        <dbReference type="PROSITE" id="PS50109"/>
    </source>
</evidence>
<dbReference type="PROSITE" id="PS50123">
    <property type="entry name" value="CHER"/>
    <property type="match status" value="1"/>
</dbReference>
<evidence type="ECO:0000313" key="18">
    <source>
        <dbReference type="EMBL" id="ARO87273.1"/>
    </source>
</evidence>
<dbReference type="GO" id="GO:0000155">
    <property type="term" value="F:phosphorelay sensor kinase activity"/>
    <property type="evidence" value="ECO:0007669"/>
    <property type="project" value="InterPro"/>
</dbReference>
<feature type="modified residue" description="4-aspartylphosphate" evidence="9">
    <location>
        <position position="1291"/>
    </location>
</feature>
<dbReference type="Pfam" id="PF13596">
    <property type="entry name" value="PAS_10"/>
    <property type="match status" value="1"/>
</dbReference>
<dbReference type="InterPro" id="IPR036890">
    <property type="entry name" value="HATPase_C_sf"/>
</dbReference>
<dbReference type="PROSITE" id="PS50112">
    <property type="entry name" value="PAS"/>
    <property type="match status" value="1"/>
</dbReference>
<dbReference type="Gene3D" id="3.30.565.10">
    <property type="entry name" value="Histidine kinase-like ATPase, C-terminal domain"/>
    <property type="match status" value="1"/>
</dbReference>
<keyword evidence="8" id="KW-0378">Hydrolase</keyword>
<dbReference type="Pfam" id="PF00072">
    <property type="entry name" value="Response_reg"/>
    <property type="match status" value="1"/>
</dbReference>
<dbReference type="InterPro" id="IPR000673">
    <property type="entry name" value="Sig_transdc_resp-reg_Me-estase"/>
</dbReference>
<evidence type="ECO:0000259" key="17">
    <source>
        <dbReference type="PROSITE" id="PS50123"/>
    </source>
</evidence>
<dbReference type="Pfam" id="PF01339">
    <property type="entry name" value="CheB_methylest"/>
    <property type="match status" value="1"/>
</dbReference>
<feature type="domain" description="CheB-type methylesterase" evidence="16">
    <location>
        <begin position="41"/>
        <end position="228"/>
    </location>
</feature>
<dbReference type="PANTHER" id="PTHR24422">
    <property type="entry name" value="CHEMOTAXIS PROTEIN METHYLTRANSFERASE"/>
    <property type="match status" value="1"/>
</dbReference>
<reference evidence="18 19" key="1">
    <citation type="journal article" date="2015" name="Int. J. Syst. Evol. Microbiol.">
        <title>Nitrosospira lacus sp. nov., a psychrotolerant, ammonia-oxidizing bacterium from sandy lake sediment.</title>
        <authorList>
            <person name="Urakawa H."/>
            <person name="Garcia J.C."/>
            <person name="Nielsen J.L."/>
            <person name="Le V.Q."/>
            <person name="Kozlowski J.A."/>
            <person name="Stein L.Y."/>
            <person name="Lim C.K."/>
            <person name="Pommerening-Roser A."/>
            <person name="Martens-Habbena W."/>
            <person name="Stahl D.A."/>
            <person name="Klotz M.G."/>
        </authorList>
    </citation>
    <scope>NUCLEOTIDE SEQUENCE [LARGE SCALE GENOMIC DNA]</scope>
    <source>
        <strain evidence="18 19">APG3</strain>
    </source>
</reference>
<dbReference type="GO" id="GO:0000156">
    <property type="term" value="F:phosphorelay response regulator activity"/>
    <property type="evidence" value="ECO:0007669"/>
    <property type="project" value="InterPro"/>
</dbReference>
<evidence type="ECO:0000313" key="19">
    <source>
        <dbReference type="Proteomes" id="UP000012179"/>
    </source>
</evidence>
<dbReference type="InterPro" id="IPR003594">
    <property type="entry name" value="HATPase_dom"/>
</dbReference>
<dbReference type="GO" id="GO:0008984">
    <property type="term" value="F:protein-glutamate methylesterase activity"/>
    <property type="evidence" value="ECO:0007669"/>
    <property type="project" value="InterPro"/>
</dbReference>
<dbReference type="SUPFAM" id="SSF52738">
    <property type="entry name" value="Methylesterase CheB, C-terminal domain"/>
    <property type="match status" value="1"/>
</dbReference>
<proteinExistence type="predicted"/>
<organism evidence="18 19">
    <name type="scientific">Nitrosospira lacus</name>
    <dbReference type="NCBI Taxonomy" id="1288494"/>
    <lineage>
        <taxon>Bacteria</taxon>
        <taxon>Pseudomonadati</taxon>
        <taxon>Pseudomonadota</taxon>
        <taxon>Betaproteobacteria</taxon>
        <taxon>Nitrosomonadales</taxon>
        <taxon>Nitrosomonadaceae</taxon>
        <taxon>Nitrosospira</taxon>
    </lineage>
</organism>
<evidence type="ECO:0000256" key="11">
    <source>
        <dbReference type="SAM" id="MobiDB-lite"/>
    </source>
</evidence>
<keyword evidence="5 9" id="KW-0597">Phosphoprotein</keyword>
<keyword evidence="7" id="KW-0418">Kinase</keyword>
<dbReference type="SMART" id="SM00388">
    <property type="entry name" value="HisKA"/>
    <property type="match status" value="1"/>
</dbReference>
<evidence type="ECO:0000256" key="4">
    <source>
        <dbReference type="ARBA" id="ARBA00022500"/>
    </source>
</evidence>
<dbReference type="InterPro" id="IPR022642">
    <property type="entry name" value="CheR_C"/>
</dbReference>
<evidence type="ECO:0000256" key="5">
    <source>
        <dbReference type="ARBA" id="ARBA00022553"/>
    </source>
</evidence>
<dbReference type="InterPro" id="IPR005467">
    <property type="entry name" value="His_kinase_dom"/>
</dbReference>
<feature type="region of interest" description="Disordered" evidence="11">
    <location>
        <begin position="1"/>
        <end position="29"/>
    </location>
</feature>
<dbReference type="GO" id="GO:0008757">
    <property type="term" value="F:S-adenosylmethionine-dependent methyltransferase activity"/>
    <property type="evidence" value="ECO:0007669"/>
    <property type="project" value="InterPro"/>
</dbReference>
<dbReference type="Pfam" id="PF03705">
    <property type="entry name" value="CheR_N"/>
    <property type="match status" value="1"/>
</dbReference>
<dbReference type="Gene3D" id="3.40.50.180">
    <property type="entry name" value="Methylesterase CheB, C-terminal domain"/>
    <property type="match status" value="1"/>
</dbReference>
<evidence type="ECO:0000259" key="13">
    <source>
        <dbReference type="PROSITE" id="PS50110"/>
    </source>
</evidence>
<dbReference type="Gene3D" id="3.30.450.20">
    <property type="entry name" value="PAS domain"/>
    <property type="match status" value="2"/>
</dbReference>
<dbReference type="InterPro" id="IPR000700">
    <property type="entry name" value="PAS-assoc_C"/>
</dbReference>
<dbReference type="Proteomes" id="UP000012179">
    <property type="component" value="Chromosome"/>
</dbReference>
<dbReference type="SMART" id="SM00138">
    <property type="entry name" value="MeTrc"/>
    <property type="match status" value="1"/>
</dbReference>
<dbReference type="Pfam" id="PF01739">
    <property type="entry name" value="CheR"/>
    <property type="match status" value="1"/>
</dbReference>
<dbReference type="FunFam" id="3.30.565.10:FF:000006">
    <property type="entry name" value="Sensor histidine kinase WalK"/>
    <property type="match status" value="1"/>
</dbReference>
<dbReference type="InterPro" id="IPR000014">
    <property type="entry name" value="PAS"/>
</dbReference>
<dbReference type="SMART" id="SM00387">
    <property type="entry name" value="HATPase_c"/>
    <property type="match status" value="1"/>
</dbReference>
<evidence type="ECO:0000259" key="15">
    <source>
        <dbReference type="PROSITE" id="PS50113"/>
    </source>
</evidence>
<feature type="active site" evidence="8">
    <location>
        <position position="78"/>
    </location>
</feature>
<dbReference type="InterPro" id="IPR029063">
    <property type="entry name" value="SAM-dependent_MTases_sf"/>
</dbReference>
<dbReference type="Gene3D" id="3.40.50.150">
    <property type="entry name" value="Vaccinia Virus protein VP39"/>
    <property type="match status" value="1"/>
</dbReference>
<dbReference type="SUPFAM" id="SSF55785">
    <property type="entry name" value="PYP-like sensor domain (PAS domain)"/>
    <property type="match status" value="2"/>
</dbReference>
<dbReference type="KEGG" id="nlc:EBAPG3_005540"/>
<dbReference type="Gene3D" id="3.40.50.2300">
    <property type="match status" value="1"/>
</dbReference>
<dbReference type="CDD" id="cd16434">
    <property type="entry name" value="CheB-CheR_fusion"/>
    <property type="match status" value="1"/>
</dbReference>
<feature type="domain" description="Response regulatory" evidence="13">
    <location>
        <begin position="1242"/>
        <end position="1358"/>
    </location>
</feature>
<protein>
    <recommendedName>
        <fullName evidence="3">histidine kinase</fullName>
        <ecNumber evidence="3">2.7.13.3</ecNumber>
    </recommendedName>
</protein>
<dbReference type="NCBIfam" id="TIGR00229">
    <property type="entry name" value="sensory_box"/>
    <property type="match status" value="1"/>
</dbReference>
<dbReference type="InterPro" id="IPR011006">
    <property type="entry name" value="CheY-like_superfamily"/>
</dbReference>
<dbReference type="InterPro" id="IPR036097">
    <property type="entry name" value="HisK_dim/P_sf"/>
</dbReference>
<comment type="catalytic activity">
    <reaction evidence="1">
        <text>ATP + protein L-histidine = ADP + protein N-phospho-L-histidine.</text>
        <dbReference type="EC" id="2.7.13.3"/>
    </reaction>
</comment>
<dbReference type="InterPro" id="IPR000780">
    <property type="entry name" value="CheR_MeTrfase"/>
</dbReference>
<evidence type="ECO:0000259" key="14">
    <source>
        <dbReference type="PROSITE" id="PS50112"/>
    </source>
</evidence>
<dbReference type="GO" id="GO:0005886">
    <property type="term" value="C:plasma membrane"/>
    <property type="evidence" value="ECO:0007669"/>
    <property type="project" value="UniProtKB-SubCell"/>
</dbReference>
<dbReference type="SUPFAM" id="SSF47384">
    <property type="entry name" value="Homodimeric domain of signal transducing histidine kinase"/>
    <property type="match status" value="1"/>
</dbReference>
<dbReference type="PRINTS" id="PR00996">
    <property type="entry name" value="CHERMTFRASE"/>
</dbReference>
<dbReference type="InterPro" id="IPR003661">
    <property type="entry name" value="HisK_dim/P_dom"/>
</dbReference>
<dbReference type="SUPFAM" id="SSF55874">
    <property type="entry name" value="ATPase domain of HSP90 chaperone/DNA topoisomerase II/histidine kinase"/>
    <property type="match status" value="1"/>
</dbReference>
<evidence type="ECO:0000256" key="10">
    <source>
        <dbReference type="SAM" id="Coils"/>
    </source>
</evidence>
<dbReference type="InterPro" id="IPR022641">
    <property type="entry name" value="CheR_N"/>
</dbReference>
<dbReference type="SUPFAM" id="SSF47757">
    <property type="entry name" value="Chemotaxis receptor methyltransferase CheR, N-terminal domain"/>
    <property type="match status" value="1"/>
</dbReference>
<evidence type="ECO:0000256" key="7">
    <source>
        <dbReference type="ARBA" id="ARBA00022777"/>
    </source>
</evidence>
<dbReference type="PROSITE" id="PS50109">
    <property type="entry name" value="HIS_KIN"/>
    <property type="match status" value="1"/>
</dbReference>
<dbReference type="SUPFAM" id="SSF52172">
    <property type="entry name" value="CheY-like"/>
    <property type="match status" value="1"/>
</dbReference>
<dbReference type="GO" id="GO:0005737">
    <property type="term" value="C:cytoplasm"/>
    <property type="evidence" value="ECO:0007669"/>
    <property type="project" value="InterPro"/>
</dbReference>
<keyword evidence="19" id="KW-1185">Reference proteome</keyword>
<dbReference type="InterPro" id="IPR001789">
    <property type="entry name" value="Sig_transdc_resp-reg_receiver"/>
</dbReference>
<dbReference type="InterPro" id="IPR035965">
    <property type="entry name" value="PAS-like_dom_sf"/>
</dbReference>